<keyword evidence="3" id="KW-1185">Reference proteome</keyword>
<dbReference type="RefSeq" id="WP_106263759.1">
    <property type="nucleotide sequence ID" value="NZ_PVTQ01000004.1"/>
</dbReference>
<name>A0A2T0WX23_9RHOB</name>
<dbReference type="OrthoDB" id="7658992at2"/>
<comment type="caution">
    <text evidence="2">The sequence shown here is derived from an EMBL/GenBank/DDBJ whole genome shotgun (WGS) entry which is preliminary data.</text>
</comment>
<evidence type="ECO:0000256" key="1">
    <source>
        <dbReference type="SAM" id="SignalP"/>
    </source>
</evidence>
<evidence type="ECO:0000313" key="2">
    <source>
        <dbReference type="EMBL" id="PRY91239.1"/>
    </source>
</evidence>
<accession>A0A2T0WX23</accession>
<evidence type="ECO:0000313" key="3">
    <source>
        <dbReference type="Proteomes" id="UP000238392"/>
    </source>
</evidence>
<dbReference type="Proteomes" id="UP000238392">
    <property type="component" value="Unassembled WGS sequence"/>
</dbReference>
<feature type="signal peptide" evidence="1">
    <location>
        <begin position="1"/>
        <end position="18"/>
    </location>
</feature>
<organism evidence="2 3">
    <name type="scientific">Donghicola tyrosinivorans</name>
    <dbReference type="NCBI Taxonomy" id="1652492"/>
    <lineage>
        <taxon>Bacteria</taxon>
        <taxon>Pseudomonadati</taxon>
        <taxon>Pseudomonadota</taxon>
        <taxon>Alphaproteobacteria</taxon>
        <taxon>Rhodobacterales</taxon>
        <taxon>Roseobacteraceae</taxon>
        <taxon>Donghicola</taxon>
    </lineage>
</organism>
<proteinExistence type="predicted"/>
<sequence>MRLLSAITLTLAPVAGFAAQDITKDETVRGFVTTSVIAAKVANGCDKLTISSAGLTVLQTEVFAYIEGQGYGAEEAAGLQDEAFNREIGRAADAAISEQGFDPKNARDLCAFGKKEMTKGSAVGSVLESR</sequence>
<dbReference type="Pfam" id="PF17267">
    <property type="entry name" value="DUF5333"/>
    <property type="match status" value="1"/>
</dbReference>
<dbReference type="InterPro" id="IPR020349">
    <property type="entry name" value="Uncharacterised_14.7kDa"/>
</dbReference>
<feature type="chain" id="PRO_5015442503" evidence="1">
    <location>
        <begin position="19"/>
        <end position="130"/>
    </location>
</feature>
<protein>
    <submittedName>
        <fullName evidence="2">Uncharacterized protein</fullName>
    </submittedName>
</protein>
<dbReference type="EMBL" id="PVTQ01000004">
    <property type="protein sequence ID" value="PRY91239.1"/>
    <property type="molecule type" value="Genomic_DNA"/>
</dbReference>
<gene>
    <name evidence="2" type="ORF">CLV74_104260</name>
</gene>
<dbReference type="AlphaFoldDB" id="A0A2T0WX23"/>
<reference evidence="2 3" key="1">
    <citation type="submission" date="2018-03" db="EMBL/GenBank/DDBJ databases">
        <title>Genomic Encyclopedia of Archaeal and Bacterial Type Strains, Phase II (KMG-II): from individual species to whole genera.</title>
        <authorList>
            <person name="Goeker M."/>
        </authorList>
    </citation>
    <scope>NUCLEOTIDE SEQUENCE [LARGE SCALE GENOMIC DNA]</scope>
    <source>
        <strain evidence="2 3">DSM 100212</strain>
    </source>
</reference>
<keyword evidence="1" id="KW-0732">Signal</keyword>